<dbReference type="EMBL" id="NKXS01000585">
    <property type="protein sequence ID" value="PIN23345.1"/>
    <property type="molecule type" value="Genomic_DNA"/>
</dbReference>
<dbReference type="InterPro" id="IPR028909">
    <property type="entry name" value="bL21-like"/>
</dbReference>
<dbReference type="AlphaFoldDB" id="A0A2G9I0Q2"/>
<dbReference type="SUPFAM" id="SSF141091">
    <property type="entry name" value="L21p-like"/>
    <property type="match status" value="1"/>
</dbReference>
<gene>
    <name evidence="1" type="ORF">CDL12_03930</name>
</gene>
<keyword evidence="2" id="KW-1185">Reference proteome</keyword>
<dbReference type="InterPro" id="IPR036164">
    <property type="entry name" value="bL21-like_sf"/>
</dbReference>
<dbReference type="OrthoDB" id="5994at2759"/>
<sequence>MAAALSFCCSLTPKLSHAQTPTLLSLSGANTEAAVSAIEPETEKPALENKPVVDVAEPKRKEAFAVVGSRQFIVFPGRYIYIQRLKGADVNNKITLNKVLLVGTKTSAYIGKPINQGRNIGHREPITKIRATSITGYEDLPTAGRE</sequence>
<dbReference type="Pfam" id="PF00829">
    <property type="entry name" value="Ribosomal_L21p"/>
    <property type="match status" value="1"/>
</dbReference>
<evidence type="ECO:0000313" key="2">
    <source>
        <dbReference type="Proteomes" id="UP000231279"/>
    </source>
</evidence>
<dbReference type="STRING" id="429701.A0A2G9I0Q2"/>
<evidence type="ECO:0000313" key="1">
    <source>
        <dbReference type="EMBL" id="PIN23345.1"/>
    </source>
</evidence>
<dbReference type="Proteomes" id="UP000231279">
    <property type="component" value="Unassembled WGS sequence"/>
</dbReference>
<name>A0A2G9I0Q2_9LAMI</name>
<dbReference type="GO" id="GO:0005840">
    <property type="term" value="C:ribosome"/>
    <property type="evidence" value="ECO:0007669"/>
    <property type="project" value="InterPro"/>
</dbReference>
<dbReference type="PANTHER" id="PTHR21349">
    <property type="entry name" value="50S RIBOSOMAL PROTEIN L21"/>
    <property type="match status" value="1"/>
</dbReference>
<accession>A0A2G9I0Q2</accession>
<organism evidence="1 2">
    <name type="scientific">Handroanthus impetiginosus</name>
    <dbReference type="NCBI Taxonomy" id="429701"/>
    <lineage>
        <taxon>Eukaryota</taxon>
        <taxon>Viridiplantae</taxon>
        <taxon>Streptophyta</taxon>
        <taxon>Embryophyta</taxon>
        <taxon>Tracheophyta</taxon>
        <taxon>Spermatophyta</taxon>
        <taxon>Magnoliopsida</taxon>
        <taxon>eudicotyledons</taxon>
        <taxon>Gunneridae</taxon>
        <taxon>Pentapetalae</taxon>
        <taxon>asterids</taxon>
        <taxon>lamiids</taxon>
        <taxon>Lamiales</taxon>
        <taxon>Bignoniaceae</taxon>
        <taxon>Crescentiina</taxon>
        <taxon>Tabebuia alliance</taxon>
        <taxon>Handroanthus</taxon>
    </lineage>
</organism>
<dbReference type="GO" id="GO:0003735">
    <property type="term" value="F:structural constituent of ribosome"/>
    <property type="evidence" value="ECO:0007669"/>
    <property type="project" value="TreeGrafter"/>
</dbReference>
<dbReference type="GO" id="GO:0005737">
    <property type="term" value="C:cytoplasm"/>
    <property type="evidence" value="ECO:0007669"/>
    <property type="project" value="UniProtKB-ARBA"/>
</dbReference>
<comment type="caution">
    <text evidence="1">The sequence shown here is derived from an EMBL/GenBank/DDBJ whole genome shotgun (WGS) entry which is preliminary data.</text>
</comment>
<dbReference type="PANTHER" id="PTHR21349:SF8">
    <property type="entry name" value="LARGE RIBOSOMAL SUBUNIT PROTEIN BL21C"/>
    <property type="match status" value="1"/>
</dbReference>
<reference evidence="2" key="1">
    <citation type="journal article" date="2018" name="Gigascience">
        <title>Genome assembly of the Pink Ipe (Handroanthus impetiginosus, Bignoniaceae), a highly valued, ecologically keystone Neotropical timber forest tree.</title>
        <authorList>
            <person name="Silva-Junior O.B."/>
            <person name="Grattapaglia D."/>
            <person name="Novaes E."/>
            <person name="Collevatti R.G."/>
        </authorList>
    </citation>
    <scope>NUCLEOTIDE SEQUENCE [LARGE SCALE GENOMIC DNA]</scope>
    <source>
        <strain evidence="2">cv. UFG-1</strain>
    </source>
</reference>
<protein>
    <submittedName>
        <fullName evidence="1">Mitochondrial/chloroplast ribosomal L21 protein</fullName>
    </submittedName>
</protein>
<proteinExistence type="predicted"/>